<dbReference type="AlphaFoldDB" id="A0A916LEE7"/>
<proteinExistence type="predicted"/>
<evidence type="ECO:0000313" key="1">
    <source>
        <dbReference type="EMBL" id="COZ43901.1"/>
    </source>
</evidence>
<dbReference type="Proteomes" id="UP000039021">
    <property type="component" value="Unassembled WGS sequence"/>
</dbReference>
<name>A0A916LEE7_MYCTX</name>
<accession>A0A916LEE7</accession>
<organism evidence="1 2">
    <name type="scientific">Mycobacterium tuberculosis</name>
    <dbReference type="NCBI Taxonomy" id="1773"/>
    <lineage>
        <taxon>Bacteria</taxon>
        <taxon>Bacillati</taxon>
        <taxon>Actinomycetota</taxon>
        <taxon>Actinomycetes</taxon>
        <taxon>Mycobacteriales</taxon>
        <taxon>Mycobacteriaceae</taxon>
        <taxon>Mycobacterium</taxon>
        <taxon>Mycobacterium tuberculosis complex</taxon>
    </lineage>
</organism>
<sequence length="60" mass="5821">MAKPAVVSAGRRCAGQVVVAAGPSSASPASSSRMMASCSALVSSRGKASPARCAALRKTA</sequence>
<reference evidence="2" key="1">
    <citation type="submission" date="2015-03" db="EMBL/GenBank/DDBJ databases">
        <authorList>
            <consortium name="Pathogen Informatics"/>
        </authorList>
    </citation>
    <scope>NUCLEOTIDE SEQUENCE [LARGE SCALE GENOMIC DNA]</scope>
    <source>
        <strain evidence="2">N09902308</strain>
    </source>
</reference>
<comment type="caution">
    <text evidence="1">The sequence shown here is derived from an EMBL/GenBank/DDBJ whole genome shotgun (WGS) entry which is preliminary data.</text>
</comment>
<dbReference type="EMBL" id="CSBK01002047">
    <property type="protein sequence ID" value="COZ43901.1"/>
    <property type="molecule type" value="Genomic_DNA"/>
</dbReference>
<gene>
    <name evidence="1" type="ORF">ERS007739_03755</name>
</gene>
<evidence type="ECO:0000313" key="2">
    <source>
        <dbReference type="Proteomes" id="UP000039021"/>
    </source>
</evidence>
<protein>
    <submittedName>
        <fullName evidence="1">Uncharacterized protein</fullName>
    </submittedName>
</protein>